<protein>
    <recommendedName>
        <fullName evidence="3">XACb0070 ribbon-helix-helix domain-containing protein</fullName>
    </recommendedName>
</protein>
<evidence type="ECO:0000313" key="2">
    <source>
        <dbReference type="Proteomes" id="UP000178930"/>
    </source>
</evidence>
<sequence length="79" mass="9351">MTTITISVDNEIEQQFRKYAQEIYEGKKGFLGDAITQAMKEWLEQKKQQNLAEQAITQWKKGHKLGKLLYTKREELYGR</sequence>
<dbReference type="AlphaFoldDB" id="A0A1G1XWX1"/>
<name>A0A1G1XWX1_9BACT</name>
<organism evidence="1 2">
    <name type="scientific">Candidatus Buchananbacteria bacterium RIFCSPHIGHO2_01_FULL_39_14</name>
    <dbReference type="NCBI Taxonomy" id="1797532"/>
    <lineage>
        <taxon>Bacteria</taxon>
        <taxon>Candidatus Buchananiibacteriota</taxon>
    </lineage>
</organism>
<evidence type="ECO:0008006" key="3">
    <source>
        <dbReference type="Google" id="ProtNLM"/>
    </source>
</evidence>
<gene>
    <name evidence="1" type="ORF">A2729_03515</name>
</gene>
<dbReference type="STRING" id="1797532.A2729_03515"/>
<dbReference type="EMBL" id="MHIB01000013">
    <property type="protein sequence ID" value="OGY44623.1"/>
    <property type="molecule type" value="Genomic_DNA"/>
</dbReference>
<evidence type="ECO:0000313" key="1">
    <source>
        <dbReference type="EMBL" id="OGY44623.1"/>
    </source>
</evidence>
<comment type="caution">
    <text evidence="1">The sequence shown here is derived from an EMBL/GenBank/DDBJ whole genome shotgun (WGS) entry which is preliminary data.</text>
</comment>
<reference evidence="1 2" key="1">
    <citation type="journal article" date="2016" name="Nat. Commun.">
        <title>Thousands of microbial genomes shed light on interconnected biogeochemical processes in an aquifer system.</title>
        <authorList>
            <person name="Anantharaman K."/>
            <person name="Brown C.T."/>
            <person name="Hug L.A."/>
            <person name="Sharon I."/>
            <person name="Castelle C.J."/>
            <person name="Probst A.J."/>
            <person name="Thomas B.C."/>
            <person name="Singh A."/>
            <person name="Wilkins M.J."/>
            <person name="Karaoz U."/>
            <person name="Brodie E.L."/>
            <person name="Williams K.H."/>
            <person name="Hubbard S.S."/>
            <person name="Banfield J.F."/>
        </authorList>
    </citation>
    <scope>NUCLEOTIDE SEQUENCE [LARGE SCALE GENOMIC DNA]</scope>
</reference>
<accession>A0A1G1XWX1</accession>
<proteinExistence type="predicted"/>
<dbReference type="Proteomes" id="UP000178930">
    <property type="component" value="Unassembled WGS sequence"/>
</dbReference>